<evidence type="ECO:0000313" key="1">
    <source>
        <dbReference type="EMBL" id="CAI8968671.1"/>
    </source>
</evidence>
<gene>
    <name evidence="1" type="ORF">MSZNOR_4828</name>
</gene>
<evidence type="ECO:0000313" key="2">
    <source>
        <dbReference type="Proteomes" id="UP001162030"/>
    </source>
</evidence>
<reference evidence="1 2" key="1">
    <citation type="submission" date="2023-03" db="EMBL/GenBank/DDBJ databases">
        <authorList>
            <person name="Pearce D."/>
        </authorList>
    </citation>
    <scope>NUCLEOTIDE SEQUENCE [LARGE SCALE GENOMIC DNA]</scope>
    <source>
        <strain evidence="1">Msz</strain>
    </source>
</reference>
<name>A0ABM9I9B4_9GAMM</name>
<accession>A0ABM9I9B4</accession>
<dbReference type="EMBL" id="OX458333">
    <property type="protein sequence ID" value="CAI8968671.1"/>
    <property type="molecule type" value="Genomic_DNA"/>
</dbReference>
<keyword evidence="2" id="KW-1185">Reference proteome</keyword>
<proteinExistence type="predicted"/>
<organism evidence="1 2">
    <name type="scientific">Methylocaldum szegediense</name>
    <dbReference type="NCBI Taxonomy" id="73780"/>
    <lineage>
        <taxon>Bacteria</taxon>
        <taxon>Pseudomonadati</taxon>
        <taxon>Pseudomonadota</taxon>
        <taxon>Gammaproteobacteria</taxon>
        <taxon>Methylococcales</taxon>
        <taxon>Methylococcaceae</taxon>
        <taxon>Methylocaldum</taxon>
    </lineage>
</organism>
<protein>
    <submittedName>
        <fullName evidence="1">Uncharacterized protein</fullName>
    </submittedName>
</protein>
<sequence>MALREERVSIHSRLLSRELPRETTSIAAYRSGFNPLPVIKPGVTHLEIGQPLRLVCFNPLPVIKPGVTSLLEKRGDVDILVSIHSRLLSRELPGE</sequence>
<dbReference type="Proteomes" id="UP001162030">
    <property type="component" value="Chromosome"/>
</dbReference>